<protein>
    <submittedName>
        <fullName evidence="2">Uncharacterized protein</fullName>
    </submittedName>
</protein>
<name>A0A2I0HXU1_PUNGR</name>
<accession>A0A2I0HXU1</accession>
<evidence type="ECO:0000256" key="1">
    <source>
        <dbReference type="SAM" id="MobiDB-lite"/>
    </source>
</evidence>
<dbReference type="EMBL" id="PGOL01004903">
    <property type="protein sequence ID" value="PKI36340.1"/>
    <property type="molecule type" value="Genomic_DNA"/>
</dbReference>
<feature type="region of interest" description="Disordered" evidence="1">
    <location>
        <begin position="1"/>
        <end position="25"/>
    </location>
</feature>
<sequence length="56" mass="6303">MPSPLIDLKGFSSPSQFSEDPSFPGERQVGFWKSETMPDKNDLAIARDIEDIKPFC</sequence>
<evidence type="ECO:0000313" key="2">
    <source>
        <dbReference type="EMBL" id="PKI36340.1"/>
    </source>
</evidence>
<reference evidence="2 3" key="1">
    <citation type="submission" date="2017-11" db="EMBL/GenBank/DDBJ databases">
        <title>De-novo sequencing of pomegranate (Punica granatum L.) genome.</title>
        <authorList>
            <person name="Akparov Z."/>
            <person name="Amiraslanov A."/>
            <person name="Hajiyeva S."/>
            <person name="Abbasov M."/>
            <person name="Kaur K."/>
            <person name="Hamwieh A."/>
            <person name="Solovyev V."/>
            <person name="Salamov A."/>
            <person name="Braich B."/>
            <person name="Kosarev P."/>
            <person name="Mahmoud A."/>
            <person name="Hajiyev E."/>
            <person name="Babayeva S."/>
            <person name="Izzatullayeva V."/>
            <person name="Mammadov A."/>
            <person name="Mammadov A."/>
            <person name="Sharifova S."/>
            <person name="Ojaghi J."/>
            <person name="Eynullazada K."/>
            <person name="Bayramov B."/>
            <person name="Abdulazimova A."/>
            <person name="Shahmuradov I."/>
        </authorList>
    </citation>
    <scope>NUCLEOTIDE SEQUENCE [LARGE SCALE GENOMIC DNA]</scope>
    <source>
        <strain evidence="3">cv. AG2017</strain>
        <tissue evidence="2">Leaf</tissue>
    </source>
</reference>
<dbReference type="Proteomes" id="UP000233551">
    <property type="component" value="Unassembled WGS sequence"/>
</dbReference>
<evidence type="ECO:0000313" key="3">
    <source>
        <dbReference type="Proteomes" id="UP000233551"/>
    </source>
</evidence>
<keyword evidence="3" id="KW-1185">Reference proteome</keyword>
<gene>
    <name evidence="2" type="ORF">CRG98_043264</name>
</gene>
<comment type="caution">
    <text evidence="2">The sequence shown here is derived from an EMBL/GenBank/DDBJ whole genome shotgun (WGS) entry which is preliminary data.</text>
</comment>
<proteinExistence type="predicted"/>
<organism evidence="2 3">
    <name type="scientific">Punica granatum</name>
    <name type="common">Pomegranate</name>
    <dbReference type="NCBI Taxonomy" id="22663"/>
    <lineage>
        <taxon>Eukaryota</taxon>
        <taxon>Viridiplantae</taxon>
        <taxon>Streptophyta</taxon>
        <taxon>Embryophyta</taxon>
        <taxon>Tracheophyta</taxon>
        <taxon>Spermatophyta</taxon>
        <taxon>Magnoliopsida</taxon>
        <taxon>eudicotyledons</taxon>
        <taxon>Gunneridae</taxon>
        <taxon>Pentapetalae</taxon>
        <taxon>rosids</taxon>
        <taxon>malvids</taxon>
        <taxon>Myrtales</taxon>
        <taxon>Lythraceae</taxon>
        <taxon>Punica</taxon>
    </lineage>
</organism>
<dbReference type="AlphaFoldDB" id="A0A2I0HXU1"/>